<proteinExistence type="predicted"/>
<evidence type="ECO:0000313" key="1">
    <source>
        <dbReference type="EMBL" id="PQQ11188.1"/>
    </source>
</evidence>
<dbReference type="Proteomes" id="UP000250321">
    <property type="component" value="Unassembled WGS sequence"/>
</dbReference>
<name>A0A314Z1Z6_PRUYE</name>
<organism evidence="1 2">
    <name type="scientific">Prunus yedoensis var. nudiflora</name>
    <dbReference type="NCBI Taxonomy" id="2094558"/>
    <lineage>
        <taxon>Eukaryota</taxon>
        <taxon>Viridiplantae</taxon>
        <taxon>Streptophyta</taxon>
        <taxon>Embryophyta</taxon>
        <taxon>Tracheophyta</taxon>
        <taxon>Spermatophyta</taxon>
        <taxon>Magnoliopsida</taxon>
        <taxon>eudicotyledons</taxon>
        <taxon>Gunneridae</taxon>
        <taxon>Pentapetalae</taxon>
        <taxon>rosids</taxon>
        <taxon>fabids</taxon>
        <taxon>Rosales</taxon>
        <taxon>Rosaceae</taxon>
        <taxon>Amygdaloideae</taxon>
        <taxon>Amygdaleae</taxon>
        <taxon>Prunus</taxon>
    </lineage>
</organism>
<protein>
    <submittedName>
        <fullName evidence="1">Uncharacterized protein</fullName>
    </submittedName>
</protein>
<dbReference type="EMBL" id="PJQY01000409">
    <property type="protein sequence ID" value="PQQ11188.1"/>
    <property type="molecule type" value="Genomic_DNA"/>
</dbReference>
<keyword evidence="2" id="KW-1185">Reference proteome</keyword>
<comment type="caution">
    <text evidence="1">The sequence shown here is derived from an EMBL/GenBank/DDBJ whole genome shotgun (WGS) entry which is preliminary data.</text>
</comment>
<accession>A0A314Z1Z6</accession>
<reference evidence="1 2" key="1">
    <citation type="submission" date="2018-02" db="EMBL/GenBank/DDBJ databases">
        <title>Draft genome of wild Prunus yedoensis var. nudiflora.</title>
        <authorList>
            <person name="Baek S."/>
            <person name="Kim J.-H."/>
            <person name="Choi K."/>
            <person name="Kim G.-B."/>
            <person name="Cho A."/>
            <person name="Jang H."/>
            <person name="Shin C.-H."/>
            <person name="Yu H.-J."/>
            <person name="Mun J.-H."/>
        </authorList>
    </citation>
    <scope>NUCLEOTIDE SEQUENCE [LARGE SCALE GENOMIC DNA]</scope>
    <source>
        <strain evidence="2">cv. Jeju island</strain>
        <tissue evidence="1">Leaf</tissue>
    </source>
</reference>
<gene>
    <name evidence="1" type="ORF">Pyn_13959</name>
</gene>
<dbReference type="AlphaFoldDB" id="A0A314Z1Z6"/>
<evidence type="ECO:0000313" key="2">
    <source>
        <dbReference type="Proteomes" id="UP000250321"/>
    </source>
</evidence>
<sequence length="71" mass="7980">MGNSHWFSPKVPFVNLALPCVLEQNKGLEGGRRSHAKPSLITHRTLLCLGDSSRWAEIHYCPLGIKLRRDA</sequence>